<dbReference type="KEGG" id="scor:J3U87_05125"/>
<protein>
    <submittedName>
        <fullName evidence="2">Uncharacterized protein</fullName>
    </submittedName>
</protein>
<dbReference type="RefSeq" id="WP_237381953.1">
    <property type="nucleotide sequence ID" value="NZ_CP071793.1"/>
</dbReference>
<feature type="region of interest" description="Disordered" evidence="1">
    <location>
        <begin position="372"/>
        <end position="426"/>
    </location>
</feature>
<reference evidence="2" key="1">
    <citation type="submission" date="2021-03" db="EMBL/GenBank/DDBJ databases">
        <title>Acanthopleuribacteraceae sp. M133.</title>
        <authorList>
            <person name="Wang G."/>
        </authorList>
    </citation>
    <scope>NUCLEOTIDE SEQUENCE</scope>
    <source>
        <strain evidence="2">M133</strain>
    </source>
</reference>
<organism evidence="2 3">
    <name type="scientific">Sulfidibacter corallicola</name>
    <dbReference type="NCBI Taxonomy" id="2818388"/>
    <lineage>
        <taxon>Bacteria</taxon>
        <taxon>Pseudomonadati</taxon>
        <taxon>Acidobacteriota</taxon>
        <taxon>Holophagae</taxon>
        <taxon>Acanthopleuribacterales</taxon>
        <taxon>Acanthopleuribacteraceae</taxon>
        <taxon>Sulfidibacter</taxon>
    </lineage>
</organism>
<accession>A0A8A4TQL9</accession>
<dbReference type="Proteomes" id="UP000663929">
    <property type="component" value="Chromosome"/>
</dbReference>
<keyword evidence="3" id="KW-1185">Reference proteome</keyword>
<feature type="region of interest" description="Disordered" evidence="1">
    <location>
        <begin position="607"/>
        <end position="649"/>
    </location>
</feature>
<feature type="compositionally biased region" description="Polar residues" evidence="1">
    <location>
        <begin position="613"/>
        <end position="625"/>
    </location>
</feature>
<name>A0A8A4TQL9_SULCO</name>
<evidence type="ECO:0000313" key="3">
    <source>
        <dbReference type="Proteomes" id="UP000663929"/>
    </source>
</evidence>
<dbReference type="AlphaFoldDB" id="A0A8A4TQL9"/>
<sequence length="754" mass="85418">MSTNVSQYNRQSMLRTQQVGHPLGTQQKGLQGQKGSGASTLDKDLMTLAKLKSANSPTVGSGLGALKPQEHHLAGALGGFDTEIKGSQTKNVMNANTAASEFGVQLGRNLHQDALLDLMAGRKEAAIVRDYEQSGQSQEFLIKNVSDDLSKPELRLFQLKQGQVVEVANTADIPVDELFGNGGRLILGNKVVNPQSPSPKDFEGGNTLHALNKFLGGNQVTKQELAGKAAEHYEHMSSSDRTFSGVADGDVYQKGKMDLSQDKWVSDPKIVQKLLSDRAKAKGLPEPRFDRVPDGGSMMDRQKLEQHIDRLGQSWDGADKLLMMAYNQTTKQYEAINFYKDDNQQWHRADANGDPLQTPADYMRGIFGLPAKDAPKQQQPVHKDVSEVHVMSQQKQRGVGNSDVHPQSQPQRKESHTESELSFDPSLLSRKSFRQPSFDEFSQLNREDTELSMLRREDTESLDLDESQYFGDLDFEDSEHNVTDFSRMSSFDEFDEYEFSRLQSRLDHEMDKMEVAQDMIDEAFDVDDEEVNLVMRQVLGDSHGKRSVESFDLDREFSETYDTFSDTYDTDLDDLAEFESELRDMETQQNLVGGDHQLKREPRLRGDKLLDPQNHSSVDSHQSNPKRVRSEPKRTDVSGLNPLKSKYTQQQKDLFKGQIKVLDTIIQQNEMGRDQAATKMEKLSAKIRESRKKRGAGQNLKRPKFSPQITSRMKQQEVKWFKEVKVLRAQIQQFDVTLQQQDRKRQSFLNALMD</sequence>
<gene>
    <name evidence="2" type="ORF">J3U87_05125</name>
</gene>
<evidence type="ECO:0000256" key="1">
    <source>
        <dbReference type="SAM" id="MobiDB-lite"/>
    </source>
</evidence>
<proteinExistence type="predicted"/>
<evidence type="ECO:0000313" key="2">
    <source>
        <dbReference type="EMBL" id="QTD51833.1"/>
    </source>
</evidence>
<dbReference type="EMBL" id="CP071793">
    <property type="protein sequence ID" value="QTD51833.1"/>
    <property type="molecule type" value="Genomic_DNA"/>
</dbReference>